<keyword evidence="2" id="KW-0732">Signal</keyword>
<dbReference type="InterPro" id="IPR051478">
    <property type="entry name" value="Beta-lactamase-like_AB/R"/>
</dbReference>
<dbReference type="InterPro" id="IPR058664">
    <property type="entry name" value="ARB_00930-like_C"/>
</dbReference>
<feature type="chain" id="PRO_5045907087" description="Beta-lactamase-related domain-containing protein" evidence="2">
    <location>
        <begin position="16"/>
        <end position="552"/>
    </location>
</feature>
<dbReference type="Pfam" id="PF26335">
    <property type="entry name" value="ARB_00930_C"/>
    <property type="match status" value="1"/>
</dbReference>
<dbReference type="PANTHER" id="PTHR22935:SF95">
    <property type="entry name" value="BETA-LACTAMASE-LIKE 1-RELATED"/>
    <property type="match status" value="1"/>
</dbReference>
<evidence type="ECO:0000259" key="3">
    <source>
        <dbReference type="Pfam" id="PF00144"/>
    </source>
</evidence>
<reference evidence="5" key="1">
    <citation type="submission" date="2022-09" db="EMBL/GenBank/DDBJ databases">
        <title>Fusarium specimens isolated from Avocado Roots.</title>
        <authorList>
            <person name="Stajich J."/>
            <person name="Roper C."/>
            <person name="Heimlech-Rivalta G."/>
        </authorList>
    </citation>
    <scope>NUCLEOTIDE SEQUENCE</scope>
    <source>
        <strain evidence="5">CF00095</strain>
    </source>
</reference>
<dbReference type="PANTHER" id="PTHR22935">
    <property type="entry name" value="PENICILLIN-BINDING PROTEIN"/>
    <property type="match status" value="1"/>
</dbReference>
<accession>A0ABQ8RPH9</accession>
<dbReference type="InterPro" id="IPR001466">
    <property type="entry name" value="Beta-lactam-related"/>
</dbReference>
<evidence type="ECO:0000256" key="2">
    <source>
        <dbReference type="SAM" id="SignalP"/>
    </source>
</evidence>
<evidence type="ECO:0008006" key="7">
    <source>
        <dbReference type="Google" id="ProtNLM"/>
    </source>
</evidence>
<dbReference type="InterPro" id="IPR012338">
    <property type="entry name" value="Beta-lactam/transpept-like"/>
</dbReference>
<organism evidence="5 6">
    <name type="scientific">Fusarium equiseti</name>
    <name type="common">Fusarium scirpi</name>
    <dbReference type="NCBI Taxonomy" id="61235"/>
    <lineage>
        <taxon>Eukaryota</taxon>
        <taxon>Fungi</taxon>
        <taxon>Dikarya</taxon>
        <taxon>Ascomycota</taxon>
        <taxon>Pezizomycotina</taxon>
        <taxon>Sordariomycetes</taxon>
        <taxon>Hypocreomycetidae</taxon>
        <taxon>Hypocreales</taxon>
        <taxon>Nectriaceae</taxon>
        <taxon>Fusarium</taxon>
        <taxon>Fusarium incarnatum-equiseti species complex</taxon>
    </lineage>
</organism>
<gene>
    <name evidence="5" type="ORF">NW768_001058</name>
</gene>
<comment type="similarity">
    <text evidence="1">Belongs to the beta-lactamase family.</text>
</comment>
<name>A0ABQ8RPH9_FUSEQ</name>
<feature type="domain" description="Beta-lactamase-related" evidence="3">
    <location>
        <begin position="72"/>
        <end position="384"/>
    </location>
</feature>
<dbReference type="Pfam" id="PF00144">
    <property type="entry name" value="Beta-lactamase"/>
    <property type="match status" value="1"/>
</dbReference>
<dbReference type="SUPFAM" id="SSF56601">
    <property type="entry name" value="beta-lactamase/transpeptidase-like"/>
    <property type="match status" value="1"/>
</dbReference>
<dbReference type="Gene3D" id="3.40.710.10">
    <property type="entry name" value="DD-peptidase/beta-lactamase superfamily"/>
    <property type="match status" value="1"/>
</dbReference>
<dbReference type="Proteomes" id="UP001152024">
    <property type="component" value="Unassembled WGS sequence"/>
</dbReference>
<comment type="caution">
    <text evidence="5">The sequence shown here is derived from an EMBL/GenBank/DDBJ whole genome shotgun (WGS) entry which is preliminary data.</text>
</comment>
<protein>
    <recommendedName>
        <fullName evidence="7">Beta-lactamase-related domain-containing protein</fullName>
    </recommendedName>
</protein>
<evidence type="ECO:0000313" key="6">
    <source>
        <dbReference type="Proteomes" id="UP001152024"/>
    </source>
</evidence>
<evidence type="ECO:0000313" key="5">
    <source>
        <dbReference type="EMBL" id="KAJ4139715.1"/>
    </source>
</evidence>
<sequence length="552" mass="60227">MFSSILILLAASASALKCHPEGPVLPNPTSLATSPIFTTAALNLTNTLNAAISGNITAGWPVRNVSFSLAVVSIDQDEPIWEYHHLAAANTRGIKKLDRDSQYLIGSISKVFTTYLLLKSGLDPDTPVTDMLPGLEGESEIGWKDVSLRMLASYLSGSPANYGFSEFYFLKDLFLTYGLPPIDEDDYPSCGVTALNKACNRQDGMKKSYPQTTPNERPAYSNIAFTLLGMALEEYMGKNFTQLLKEATDHLGMNNTFASPGDDSKAVIPPGDSSWGSDYGLNTPPGGLVSSLSDLSKLSHALLSRTLPLTPSQINGWLKPSSFAGNAHTLSGMPWEILRLNNLTPKHPHTVTVYSKTGGAQNYRSQLSFIDEYGLAIIVLTAGPMKAAPILADAVISTFVGVADEVARTQARRYEGVYKNDDVEAILEQDGDSMVLSALRRNGTDIVSSLKDIWGFTLGDFLPDLGDKIRVFPSQLREDGKEVWHLWPDVDGSFKTDLPGVMIEEMNCVGWTIQDWVHYGGEPLDRVLFHVEDGVIGFEVPFLRSGIMYPSK</sequence>
<evidence type="ECO:0000259" key="4">
    <source>
        <dbReference type="Pfam" id="PF26335"/>
    </source>
</evidence>
<proteinExistence type="inferred from homology"/>
<evidence type="ECO:0000256" key="1">
    <source>
        <dbReference type="ARBA" id="ARBA00038473"/>
    </source>
</evidence>
<feature type="domain" description="Beta-lactamase-like ARB-00930-like C-terminal" evidence="4">
    <location>
        <begin position="408"/>
        <end position="547"/>
    </location>
</feature>
<feature type="signal peptide" evidence="2">
    <location>
        <begin position="1"/>
        <end position="15"/>
    </location>
</feature>
<dbReference type="EMBL" id="JAOQBH010000002">
    <property type="protein sequence ID" value="KAJ4139715.1"/>
    <property type="molecule type" value="Genomic_DNA"/>
</dbReference>
<keyword evidence="6" id="KW-1185">Reference proteome</keyword>